<dbReference type="InterPro" id="IPR023459">
    <property type="entry name" value="Tscrpt_elong_fac_GreA/B_fam"/>
</dbReference>
<dbReference type="GO" id="GO:0003746">
    <property type="term" value="F:translation elongation factor activity"/>
    <property type="evidence" value="ECO:0007669"/>
    <property type="project" value="UniProtKB-KW"/>
</dbReference>
<keyword evidence="3" id="KW-0251">Elongation factor</keyword>
<keyword evidence="4" id="KW-1185">Reference proteome</keyword>
<feature type="domain" description="Transcription elongation factor GreA/GreB C-terminal" evidence="1">
    <location>
        <begin position="49"/>
        <end position="124"/>
    </location>
</feature>
<dbReference type="Pfam" id="PF14760">
    <property type="entry name" value="Rnk_N"/>
    <property type="match status" value="1"/>
</dbReference>
<dbReference type="STRING" id="1134435.AC731_018060"/>
<sequence>MKPSIIVSSSDLERLEGLLTLPAFRSRGDLDGLREELERADVREPEDMPADVITMNSRARFVEEGTGREYELTLAYPKDANAEAHRVSIFSPAGSALLGLSAGQSIDWGGMDGKSIRLKVIEVTWQPEANGQFEL</sequence>
<accession>A0A127KBL6</accession>
<dbReference type="EMBL" id="CP014646">
    <property type="protein sequence ID" value="AMO39204.1"/>
    <property type="molecule type" value="Genomic_DNA"/>
</dbReference>
<evidence type="ECO:0000313" key="3">
    <source>
        <dbReference type="EMBL" id="AMO39204.1"/>
    </source>
</evidence>
<evidence type="ECO:0000259" key="1">
    <source>
        <dbReference type="Pfam" id="PF01272"/>
    </source>
</evidence>
<evidence type="ECO:0000259" key="2">
    <source>
        <dbReference type="Pfam" id="PF14760"/>
    </source>
</evidence>
<dbReference type="InterPro" id="IPR001437">
    <property type="entry name" value="Tscrpt_elong_fac_GreA/B_C"/>
</dbReference>
<dbReference type="Gene3D" id="3.10.50.30">
    <property type="entry name" value="Transcription elongation factor, GreA/GreB, C-terminal domain"/>
    <property type="match status" value="1"/>
</dbReference>
<dbReference type="GO" id="GO:0032784">
    <property type="term" value="P:regulation of DNA-templated transcription elongation"/>
    <property type="evidence" value="ECO:0007669"/>
    <property type="project" value="InterPro"/>
</dbReference>
<dbReference type="KEGG" id="thu:AC731_018060"/>
<keyword evidence="3" id="KW-0648">Protein biosynthesis</keyword>
<dbReference type="Pfam" id="PF01272">
    <property type="entry name" value="GreA_GreB"/>
    <property type="match status" value="1"/>
</dbReference>
<dbReference type="Gene3D" id="1.10.286.20">
    <property type="match status" value="1"/>
</dbReference>
<name>A0A127KBL6_9RHOO</name>
<organism evidence="3 4">
    <name type="scientific">Thauera humireducens</name>
    <dbReference type="NCBI Taxonomy" id="1134435"/>
    <lineage>
        <taxon>Bacteria</taxon>
        <taxon>Pseudomonadati</taxon>
        <taxon>Pseudomonadota</taxon>
        <taxon>Betaproteobacteria</taxon>
        <taxon>Rhodocyclales</taxon>
        <taxon>Zoogloeaceae</taxon>
        <taxon>Thauera</taxon>
    </lineage>
</organism>
<dbReference type="GO" id="GO:0006354">
    <property type="term" value="P:DNA-templated transcription elongation"/>
    <property type="evidence" value="ECO:0007669"/>
    <property type="project" value="TreeGrafter"/>
</dbReference>
<protein>
    <submittedName>
        <fullName evidence="3">Transcription elongation factor GreAB</fullName>
    </submittedName>
</protein>
<dbReference type="Proteomes" id="UP000036902">
    <property type="component" value="Chromosome"/>
</dbReference>
<dbReference type="InterPro" id="IPR036953">
    <property type="entry name" value="GreA/GreB_C_sf"/>
</dbReference>
<dbReference type="NCBIfam" id="NF004396">
    <property type="entry name" value="PRK05753.1"/>
    <property type="match status" value="1"/>
</dbReference>
<proteinExistence type="predicted"/>
<dbReference type="GO" id="GO:0070063">
    <property type="term" value="F:RNA polymerase binding"/>
    <property type="evidence" value="ECO:0007669"/>
    <property type="project" value="InterPro"/>
</dbReference>
<dbReference type="PANTHER" id="PTHR30437">
    <property type="entry name" value="TRANSCRIPTION ELONGATION FACTOR GREA"/>
    <property type="match status" value="1"/>
</dbReference>
<dbReference type="RefSeq" id="WP_004253996.1">
    <property type="nucleotide sequence ID" value="NZ_CP014646.1"/>
</dbReference>
<dbReference type="PANTHER" id="PTHR30437:SF5">
    <property type="entry name" value="REGULATOR OF NUCLEOSIDE DIPHOSPHATE KINASE"/>
    <property type="match status" value="1"/>
</dbReference>
<reference evidence="4" key="1">
    <citation type="submission" date="2016-03" db="EMBL/GenBank/DDBJ databases">
        <authorList>
            <person name="Ma C."/>
            <person name="Zhou S."/>
            <person name="Yang G."/>
        </authorList>
    </citation>
    <scope>NUCLEOTIDE SEQUENCE [LARGE SCALE GENOMIC DNA]</scope>
    <source>
        <strain evidence="4">SgZ-1</strain>
    </source>
</reference>
<gene>
    <name evidence="3" type="ORF">AC731_018060</name>
</gene>
<dbReference type="SUPFAM" id="SSF54534">
    <property type="entry name" value="FKBP-like"/>
    <property type="match status" value="1"/>
</dbReference>
<dbReference type="GO" id="GO:0003677">
    <property type="term" value="F:DNA binding"/>
    <property type="evidence" value="ECO:0007669"/>
    <property type="project" value="InterPro"/>
</dbReference>
<dbReference type="AlphaFoldDB" id="A0A127KBL6"/>
<feature type="domain" description="Regulator of nucleoside diphosphate kinase N-terminal" evidence="2">
    <location>
        <begin position="3"/>
        <end position="42"/>
    </location>
</feature>
<dbReference type="InterPro" id="IPR029462">
    <property type="entry name" value="Rnk_N"/>
</dbReference>
<evidence type="ECO:0000313" key="4">
    <source>
        <dbReference type="Proteomes" id="UP000036902"/>
    </source>
</evidence>